<proteinExistence type="predicted"/>
<accession>A0A095ULD8</accession>
<name>A0A095ULD8_9GAMM</name>
<evidence type="ECO:0000313" key="2">
    <source>
        <dbReference type="Proteomes" id="UP000029577"/>
    </source>
</evidence>
<evidence type="ECO:0008006" key="3">
    <source>
        <dbReference type="Google" id="ProtNLM"/>
    </source>
</evidence>
<organism evidence="1 2">
    <name type="scientific">Tatumella morbirosei</name>
    <dbReference type="NCBI Taxonomy" id="642227"/>
    <lineage>
        <taxon>Bacteria</taxon>
        <taxon>Pseudomonadati</taxon>
        <taxon>Pseudomonadota</taxon>
        <taxon>Gammaproteobacteria</taxon>
        <taxon>Enterobacterales</taxon>
        <taxon>Erwiniaceae</taxon>
        <taxon>Tatumella</taxon>
    </lineage>
</organism>
<reference evidence="1" key="1">
    <citation type="submission" date="2014-12" db="EMBL/GenBank/DDBJ databases">
        <title>The draft genome of the Tatumella morbirosei type strain, LMG23360T isolated from pineapple rot.</title>
        <authorList>
            <person name="Smits T.H."/>
            <person name="Palmer M."/>
            <person name="Venter S.N."/>
            <person name="Duffy B."/>
            <person name="Steenkamp E.T."/>
            <person name="Chan W.Y."/>
            <person name="Coutinho T.A."/>
            <person name="Coetzee M.P."/>
            <person name="De Maayer P."/>
        </authorList>
    </citation>
    <scope>NUCLEOTIDE SEQUENCE [LARGE SCALE GENOMIC DNA]</scope>
    <source>
        <strain evidence="1">LMG 23360</strain>
    </source>
</reference>
<dbReference type="Proteomes" id="UP000029577">
    <property type="component" value="Unassembled WGS sequence"/>
</dbReference>
<dbReference type="eggNOG" id="ENOG502ZN5F">
    <property type="taxonomic scope" value="Bacteria"/>
</dbReference>
<gene>
    <name evidence="1" type="ORF">HA49_08500</name>
</gene>
<dbReference type="EMBL" id="JPKR02000004">
    <property type="protein sequence ID" value="KGD75263.1"/>
    <property type="molecule type" value="Genomic_DNA"/>
</dbReference>
<comment type="caution">
    <text evidence="1">The sequence shown here is derived from an EMBL/GenBank/DDBJ whole genome shotgun (WGS) entry which is preliminary data.</text>
</comment>
<dbReference type="RefSeq" id="WP_038018881.1">
    <property type="nucleotide sequence ID" value="NZ_JPKR02000004.1"/>
</dbReference>
<evidence type="ECO:0000313" key="1">
    <source>
        <dbReference type="EMBL" id="KGD75263.1"/>
    </source>
</evidence>
<dbReference type="AlphaFoldDB" id="A0A095ULD8"/>
<protein>
    <recommendedName>
        <fullName evidence="3">Bacteriophage protein</fullName>
    </recommendedName>
</protein>
<keyword evidence="2" id="KW-1185">Reference proteome</keyword>
<dbReference type="STRING" id="642227.HA49_08500"/>
<dbReference type="OrthoDB" id="6594792at2"/>
<sequence>MSTEDELENVVIFPTQKDDLKNGLSMQFEGDRDKSRLCPHDAVWVNSEDRVVRCRRCEAILDPFNFILSLCDKESRYSESVKYLRREEEQRRLNIEKLIQIERNAKARIRKAGHKEPLPLWQNERVKS</sequence>